<evidence type="ECO:0000259" key="1">
    <source>
        <dbReference type="Pfam" id="PF03869"/>
    </source>
</evidence>
<dbReference type="Gene3D" id="1.10.1220.10">
    <property type="entry name" value="Met repressor-like"/>
    <property type="match status" value="1"/>
</dbReference>
<gene>
    <name evidence="2" type="ORF">OD750_014410</name>
</gene>
<organism evidence="2 3">
    <name type="scientific">Tahibacter soli</name>
    <dbReference type="NCBI Taxonomy" id="2983605"/>
    <lineage>
        <taxon>Bacteria</taxon>
        <taxon>Pseudomonadati</taxon>
        <taxon>Pseudomonadota</taxon>
        <taxon>Gammaproteobacteria</taxon>
        <taxon>Lysobacterales</taxon>
        <taxon>Rhodanobacteraceae</taxon>
        <taxon>Tahibacter</taxon>
    </lineage>
</organism>
<dbReference type="EMBL" id="JAOVZO020000018">
    <property type="protein sequence ID" value="MDC8013731.1"/>
    <property type="molecule type" value="Genomic_DNA"/>
</dbReference>
<dbReference type="AlphaFoldDB" id="A0A9X3YJX0"/>
<dbReference type="InterPro" id="IPR013321">
    <property type="entry name" value="Arc_rbn_hlx_hlx"/>
</dbReference>
<dbReference type="InterPro" id="IPR005569">
    <property type="entry name" value="Arc_DNA-bd_dom"/>
</dbReference>
<proteinExistence type="predicted"/>
<evidence type="ECO:0000313" key="2">
    <source>
        <dbReference type="EMBL" id="MDC8013731.1"/>
    </source>
</evidence>
<dbReference type="InterPro" id="IPR010985">
    <property type="entry name" value="Ribbon_hlx_hlx"/>
</dbReference>
<sequence length="124" mass="13907">MARDQPQINIRIPAELRDRLDKAMEKSGRSLTAEIVARLEQSLLQASADPQADAVIRYMLALNAYEARKDSVSRMVDEFGRKKRKTEEERAAIHAAQAELILVAGVLDRLKLEFESVVERSAAS</sequence>
<protein>
    <submittedName>
        <fullName evidence="2">Arc family DNA-binding protein</fullName>
    </submittedName>
</protein>
<dbReference type="GO" id="GO:0003677">
    <property type="term" value="F:DNA binding"/>
    <property type="evidence" value="ECO:0007669"/>
    <property type="project" value="UniProtKB-KW"/>
</dbReference>
<dbReference type="SUPFAM" id="SSF47598">
    <property type="entry name" value="Ribbon-helix-helix"/>
    <property type="match status" value="1"/>
</dbReference>
<dbReference type="Proteomes" id="UP001139971">
    <property type="component" value="Unassembled WGS sequence"/>
</dbReference>
<feature type="domain" description="Arc-like DNA binding" evidence="1">
    <location>
        <begin position="2"/>
        <end position="48"/>
    </location>
</feature>
<dbReference type="Pfam" id="PF03869">
    <property type="entry name" value="Arc"/>
    <property type="match status" value="1"/>
</dbReference>
<keyword evidence="3" id="KW-1185">Reference proteome</keyword>
<accession>A0A9X3YJX0</accession>
<comment type="caution">
    <text evidence="2">The sequence shown here is derived from an EMBL/GenBank/DDBJ whole genome shotgun (WGS) entry which is preliminary data.</text>
</comment>
<dbReference type="GO" id="GO:0006355">
    <property type="term" value="P:regulation of DNA-templated transcription"/>
    <property type="evidence" value="ECO:0007669"/>
    <property type="project" value="InterPro"/>
</dbReference>
<evidence type="ECO:0000313" key="3">
    <source>
        <dbReference type="Proteomes" id="UP001139971"/>
    </source>
</evidence>
<keyword evidence="2" id="KW-0238">DNA-binding</keyword>
<reference evidence="2" key="1">
    <citation type="submission" date="2023-02" db="EMBL/GenBank/DDBJ databases">
        <title>Tahibacter soli sp. nov. isolated from soil.</title>
        <authorList>
            <person name="Baek J.H."/>
            <person name="Lee J.K."/>
            <person name="Choi D.G."/>
            <person name="Jeon C.O."/>
        </authorList>
    </citation>
    <scope>NUCLEOTIDE SEQUENCE</scope>
    <source>
        <strain evidence="2">BL</strain>
    </source>
</reference>
<dbReference type="RefSeq" id="WP_263542424.1">
    <property type="nucleotide sequence ID" value="NZ_JAOVZO020000018.1"/>
</dbReference>
<name>A0A9X3YJX0_9GAMM</name>